<dbReference type="Proteomes" id="UP000636800">
    <property type="component" value="Unassembled WGS sequence"/>
</dbReference>
<keyword evidence="7 9" id="KW-0503">Monooxygenase</keyword>
<dbReference type="Proteomes" id="UP000639772">
    <property type="component" value="Unassembled WGS sequence"/>
</dbReference>
<dbReference type="InterPro" id="IPR017972">
    <property type="entry name" value="Cyt_P450_CS"/>
</dbReference>
<organism evidence="11 13">
    <name type="scientific">Vanilla planifolia</name>
    <name type="common">Vanilla</name>
    <dbReference type="NCBI Taxonomy" id="51239"/>
    <lineage>
        <taxon>Eukaryota</taxon>
        <taxon>Viridiplantae</taxon>
        <taxon>Streptophyta</taxon>
        <taxon>Embryophyta</taxon>
        <taxon>Tracheophyta</taxon>
        <taxon>Spermatophyta</taxon>
        <taxon>Magnoliopsida</taxon>
        <taxon>Liliopsida</taxon>
        <taxon>Asparagales</taxon>
        <taxon>Orchidaceae</taxon>
        <taxon>Vanilloideae</taxon>
        <taxon>Vanilleae</taxon>
        <taxon>Vanilla</taxon>
    </lineage>
</organism>
<evidence type="ECO:0000313" key="12">
    <source>
        <dbReference type="Proteomes" id="UP000636800"/>
    </source>
</evidence>
<dbReference type="CDD" id="cd11072">
    <property type="entry name" value="CYP71-like"/>
    <property type="match status" value="1"/>
</dbReference>
<comment type="caution">
    <text evidence="11">The sequence shown here is derived from an EMBL/GenBank/DDBJ whole genome shotgun (WGS) entry which is preliminary data.</text>
</comment>
<evidence type="ECO:0000313" key="13">
    <source>
        <dbReference type="Proteomes" id="UP000639772"/>
    </source>
</evidence>
<protein>
    <recommendedName>
        <fullName evidence="14">Cytochrome P450</fullName>
    </recommendedName>
</protein>
<dbReference type="GO" id="GO:0005506">
    <property type="term" value="F:iron ion binding"/>
    <property type="evidence" value="ECO:0007669"/>
    <property type="project" value="InterPro"/>
</dbReference>
<dbReference type="AlphaFoldDB" id="A0A835PFQ2"/>
<keyword evidence="4 8" id="KW-0479">Metal-binding</keyword>
<dbReference type="InterPro" id="IPR002401">
    <property type="entry name" value="Cyt_P450_E_grp-I"/>
</dbReference>
<comment type="similarity">
    <text evidence="2 9">Belongs to the cytochrome P450 family.</text>
</comment>
<evidence type="ECO:0000313" key="11">
    <source>
        <dbReference type="EMBL" id="KAG0451291.1"/>
    </source>
</evidence>
<dbReference type="FunFam" id="1.10.630.10:FF:000011">
    <property type="entry name" value="Cytochrome P450 83B1"/>
    <property type="match status" value="1"/>
</dbReference>
<dbReference type="EMBL" id="JADCNM010000070">
    <property type="protein sequence ID" value="KAG0451291.1"/>
    <property type="molecule type" value="Genomic_DNA"/>
</dbReference>
<keyword evidence="12" id="KW-1185">Reference proteome</keyword>
<keyword evidence="5 9" id="KW-0560">Oxidoreductase</keyword>
<evidence type="ECO:0000256" key="3">
    <source>
        <dbReference type="ARBA" id="ARBA00022617"/>
    </source>
</evidence>
<dbReference type="Pfam" id="PF00067">
    <property type="entry name" value="p450"/>
    <property type="match status" value="1"/>
</dbReference>
<feature type="binding site" description="axial binding residue" evidence="8">
    <location>
        <position position="453"/>
    </location>
    <ligand>
        <name>heme</name>
        <dbReference type="ChEBI" id="CHEBI:30413"/>
    </ligand>
    <ligandPart>
        <name>Fe</name>
        <dbReference type="ChEBI" id="CHEBI:18248"/>
    </ligandPart>
</feature>
<dbReference type="GO" id="GO:0016705">
    <property type="term" value="F:oxidoreductase activity, acting on paired donors, with incorporation or reduction of molecular oxygen"/>
    <property type="evidence" value="ECO:0007669"/>
    <property type="project" value="InterPro"/>
</dbReference>
<dbReference type="InterPro" id="IPR036396">
    <property type="entry name" value="Cyt_P450_sf"/>
</dbReference>
<evidence type="ECO:0000313" key="10">
    <source>
        <dbReference type="EMBL" id="KAG0451242.1"/>
    </source>
</evidence>
<evidence type="ECO:0000256" key="7">
    <source>
        <dbReference type="ARBA" id="ARBA00023033"/>
    </source>
</evidence>
<keyword evidence="3 8" id="KW-0349">Heme</keyword>
<evidence type="ECO:0008006" key="14">
    <source>
        <dbReference type="Google" id="ProtNLM"/>
    </source>
</evidence>
<sequence length="512" mass="57869">MVTLTVGLLLLLLLLHLLPLLVLLFSHKSSRINRRDSCGGRVLPPGPRPLPFIGNLHELIGQTIHIALRRLSKEHGSLMHLKLGTTSAVVASSAEAASEILRAQDANFCSRPRLAAVTRFSYGGLDIGTSPFGDRWKKLRRFAGAKMFGLHKVESFSWIRFQEVETLVSSVRSASSQGKLINLSEMALCLFNNIAYREVFSKRVSAEGDCTVSPHHGLIKEVMELMAGFNFGDFFPSLWWVDVLSGWKAKLDGRFREMDRTFDKEIQERLKNGLGRYEDFLDEILLRELEFDPSLGFHLSRNDVKALLMDMFLGGTDTSAVTLEWGMAELMRNPAIRKKAQEEVRRIAGEEGRVEEKDINQLHYLKMVIKETLRLHPPTTLLAPHECMQDTKLQGYDVTAKTMAIINAWAIGRDPRSWDRPEAFWPERFEVRRVDFRGSSFELIPFGSGRRICPGMALGLAGIELAFANILCHFDWDLPNGTTPEELDMEERFGLSTHRKKPLVLVAAIPRS</sequence>
<evidence type="ECO:0000256" key="1">
    <source>
        <dbReference type="ARBA" id="ARBA00001971"/>
    </source>
</evidence>
<evidence type="ECO:0000256" key="6">
    <source>
        <dbReference type="ARBA" id="ARBA00023004"/>
    </source>
</evidence>
<comment type="cofactor">
    <cofactor evidence="1 8">
        <name>heme</name>
        <dbReference type="ChEBI" id="CHEBI:30413"/>
    </cofactor>
</comment>
<dbReference type="InterPro" id="IPR001128">
    <property type="entry name" value="Cyt_P450"/>
</dbReference>
<reference evidence="12 13" key="1">
    <citation type="journal article" date="2020" name="Nat. Food">
        <title>A phased Vanilla planifolia genome enables genetic improvement of flavour and production.</title>
        <authorList>
            <person name="Hasing T."/>
            <person name="Tang H."/>
            <person name="Brym M."/>
            <person name="Khazi F."/>
            <person name="Huang T."/>
            <person name="Chambers A.H."/>
        </authorList>
    </citation>
    <scope>NUCLEOTIDE SEQUENCE [LARGE SCALE GENOMIC DNA]</scope>
    <source>
        <tissue evidence="11">Leaf</tissue>
    </source>
</reference>
<dbReference type="PANTHER" id="PTHR47955:SF19">
    <property type="entry name" value="CYTOCHROME P450 71A9-LIKE ISOFORM X1"/>
    <property type="match status" value="1"/>
</dbReference>
<evidence type="ECO:0000256" key="9">
    <source>
        <dbReference type="RuleBase" id="RU000461"/>
    </source>
</evidence>
<gene>
    <name evidence="11" type="ORF">HPP92_026316</name>
    <name evidence="10" type="ORF">HPP92_026542</name>
</gene>
<accession>A0A835PFQ2</accession>
<evidence type="ECO:0000256" key="8">
    <source>
        <dbReference type="PIRSR" id="PIRSR602401-1"/>
    </source>
</evidence>
<dbReference type="OrthoDB" id="2789670at2759"/>
<dbReference type="EMBL" id="JADCNL010000069">
    <property type="protein sequence ID" value="KAG0451242.1"/>
    <property type="molecule type" value="Genomic_DNA"/>
</dbReference>
<dbReference type="PROSITE" id="PS00086">
    <property type="entry name" value="CYTOCHROME_P450"/>
    <property type="match status" value="1"/>
</dbReference>
<evidence type="ECO:0000256" key="4">
    <source>
        <dbReference type="ARBA" id="ARBA00022723"/>
    </source>
</evidence>
<dbReference type="PANTHER" id="PTHR47955">
    <property type="entry name" value="CYTOCHROME P450 FAMILY 71 PROTEIN"/>
    <property type="match status" value="1"/>
</dbReference>
<keyword evidence="6 8" id="KW-0408">Iron</keyword>
<dbReference type="GO" id="GO:0020037">
    <property type="term" value="F:heme binding"/>
    <property type="evidence" value="ECO:0007669"/>
    <property type="project" value="InterPro"/>
</dbReference>
<evidence type="ECO:0000256" key="2">
    <source>
        <dbReference type="ARBA" id="ARBA00010617"/>
    </source>
</evidence>
<dbReference type="PRINTS" id="PR00385">
    <property type="entry name" value="P450"/>
</dbReference>
<dbReference type="Gene3D" id="1.10.630.10">
    <property type="entry name" value="Cytochrome P450"/>
    <property type="match status" value="1"/>
</dbReference>
<dbReference type="PRINTS" id="PR00463">
    <property type="entry name" value="EP450I"/>
</dbReference>
<name>A0A835PFQ2_VANPL</name>
<evidence type="ECO:0000256" key="5">
    <source>
        <dbReference type="ARBA" id="ARBA00023002"/>
    </source>
</evidence>
<proteinExistence type="inferred from homology"/>
<dbReference type="GO" id="GO:0004497">
    <property type="term" value="F:monooxygenase activity"/>
    <property type="evidence" value="ECO:0007669"/>
    <property type="project" value="UniProtKB-KW"/>
</dbReference>
<dbReference type="SUPFAM" id="SSF48264">
    <property type="entry name" value="Cytochrome P450"/>
    <property type="match status" value="1"/>
</dbReference>